<reference evidence="1" key="1">
    <citation type="submission" date="2024-07" db="EMBL/GenBank/DDBJ databases">
        <authorList>
            <person name="Yu S.T."/>
        </authorList>
    </citation>
    <scope>NUCLEOTIDE SEQUENCE</scope>
    <source>
        <strain evidence="1">R02</strain>
        <plasmid evidence="1">unnamed1</plasmid>
    </source>
</reference>
<name>A0AB39M0G1_9ACTN</name>
<keyword evidence="1" id="KW-0540">Nuclease</keyword>
<dbReference type="GO" id="GO:0004519">
    <property type="term" value="F:endonuclease activity"/>
    <property type="evidence" value="ECO:0007669"/>
    <property type="project" value="UniProtKB-KW"/>
</dbReference>
<evidence type="ECO:0000313" key="1">
    <source>
        <dbReference type="EMBL" id="XDP98432.1"/>
    </source>
</evidence>
<dbReference type="EMBL" id="CP163430">
    <property type="protein sequence ID" value="XDP98432.1"/>
    <property type="molecule type" value="Genomic_DNA"/>
</dbReference>
<accession>A0AB39M0G1</accession>
<keyword evidence="1" id="KW-0614">Plasmid</keyword>
<dbReference type="Gene3D" id="3.60.10.10">
    <property type="entry name" value="Endonuclease/exonuclease/phosphatase"/>
    <property type="match status" value="1"/>
</dbReference>
<sequence>MSDRSPDGSGTVMFWNLYRTGFERHAGDDTRWEAQRDLILRERPMVLMVTEAWCWDLSGEALFTDTKKALGMDGVLFRAKTECHQAILWRPGVELRAVDGYPPELHPWHGFGCAVLELPGRRDPVRFVVAHLDPYSPLNRRIESDRLRGFAGPHAAGRTLVAMDANTVPPGDPEPDWSGVPAHRLGNHLLPGERTADRAPVGALLGEGLFHDVGARARDRRPTVGVSEEGDPARRIDLFLASGPLLPEVESYRPVADVPAGADGRPASDHAPIVLRLGAQA</sequence>
<geneLocation type="plasmid" evidence="1">
    <name>unnamed1</name>
</geneLocation>
<protein>
    <submittedName>
        <fullName evidence="1">Endonuclease/exonuclease/phosphatase family protein</fullName>
    </submittedName>
</protein>
<dbReference type="AlphaFoldDB" id="A0AB39M0G1"/>
<organism evidence="1">
    <name type="scientific">Streptomyces sp. R02</name>
    <dbReference type="NCBI Taxonomy" id="3238623"/>
    <lineage>
        <taxon>Bacteria</taxon>
        <taxon>Bacillati</taxon>
        <taxon>Actinomycetota</taxon>
        <taxon>Actinomycetes</taxon>
        <taxon>Kitasatosporales</taxon>
        <taxon>Streptomycetaceae</taxon>
        <taxon>Streptomyces</taxon>
    </lineage>
</organism>
<dbReference type="InterPro" id="IPR036691">
    <property type="entry name" value="Endo/exonu/phosph_ase_sf"/>
</dbReference>
<gene>
    <name evidence="1" type="ORF">AB5J57_33555</name>
</gene>
<dbReference type="SUPFAM" id="SSF56219">
    <property type="entry name" value="DNase I-like"/>
    <property type="match status" value="1"/>
</dbReference>
<dbReference type="RefSeq" id="WP_369153506.1">
    <property type="nucleotide sequence ID" value="NZ_CP163430.1"/>
</dbReference>
<keyword evidence="1" id="KW-0255">Endonuclease</keyword>
<keyword evidence="1" id="KW-0378">Hydrolase</keyword>
<proteinExistence type="predicted"/>